<feature type="transmembrane region" description="Helical" evidence="6">
    <location>
        <begin position="135"/>
        <end position="153"/>
    </location>
</feature>
<dbReference type="GeneID" id="20351074"/>
<dbReference type="VEuPathDB" id="FungiDB:GGTG_10616"/>
<keyword evidence="10" id="KW-1185">Reference proteome</keyword>
<dbReference type="EnsemblFungi" id="EJT71357">
    <property type="protein sequence ID" value="EJT71357"/>
    <property type="gene ID" value="GGTG_10616"/>
</dbReference>
<sequence length="513" mass="55422">MTGYKLTALATGITLALFLSALDTTIISTSLVSMTNDLGGFDQRNWVATAYLLTYTGFLVVLSKFSDILGRKSIVLASIAIFTIFSIACGSVSSILALIINRSFQGIGASGMYAMGNVIAPEIVPPEQWGNYTSIMPLVMVLSSVLGPILGGFMNDYLSWRWVFFLKCVHVLFYHSFRESFLTKPYGLCSGPFGVVIFAMVALAMPTNFPNHGSMLARPEEALHARVASSRRSLARLDLIGAFLFLAFSILLVFGFEQGGRRFPWQSAVIIASITLGAVLFLAFIVWERFAGASQGSTREPIFPLRLMKHRRFVGMILVGFLTGVPFMTILINTPQRFQAVNGLSAWNAGLRTLSLLLSSAVGTLISSQLVAKAKIPPSYVLFAGVALQVLGVGLASTVGPDDMPHLYGYEVLMGVSFGVTPAMLVVLVPYTVERDDLAVCMGAVTQVRVLGGTIGLAICSTVLNNYLKVHLLSVLDQTQLRGISHSIAAIDQLPKSLQTTVRGIFSDGFNTR</sequence>
<dbReference type="Pfam" id="PF06609">
    <property type="entry name" value="TRI12"/>
    <property type="match status" value="1"/>
</dbReference>
<evidence type="ECO:0000256" key="3">
    <source>
        <dbReference type="ARBA" id="ARBA00022692"/>
    </source>
</evidence>
<dbReference type="AlphaFoldDB" id="J3PAU1"/>
<dbReference type="Pfam" id="PF07690">
    <property type="entry name" value="MFS_1"/>
    <property type="match status" value="1"/>
</dbReference>
<evidence type="ECO:0000313" key="8">
    <source>
        <dbReference type="EMBL" id="EJT71357.1"/>
    </source>
</evidence>
<feature type="transmembrane region" description="Helical" evidence="6">
    <location>
        <begin position="160"/>
        <end position="177"/>
    </location>
</feature>
<feature type="domain" description="Major facilitator superfamily (MFS) profile" evidence="7">
    <location>
        <begin position="9"/>
        <end position="513"/>
    </location>
</feature>
<reference evidence="8" key="2">
    <citation type="submission" date="2010-07" db="EMBL/GenBank/DDBJ databases">
        <authorList>
            <consortium name="The Broad Institute Genome Sequencing Platform"/>
            <consortium name="Broad Institute Genome Sequencing Center for Infectious Disease"/>
            <person name="Ma L.-J."/>
            <person name="Dead R."/>
            <person name="Young S."/>
            <person name="Zeng Q."/>
            <person name="Koehrsen M."/>
            <person name="Alvarado L."/>
            <person name="Berlin A."/>
            <person name="Chapman S.B."/>
            <person name="Chen Z."/>
            <person name="Freedman E."/>
            <person name="Gellesch M."/>
            <person name="Goldberg J."/>
            <person name="Griggs A."/>
            <person name="Gujja S."/>
            <person name="Heilman E.R."/>
            <person name="Heiman D."/>
            <person name="Hepburn T."/>
            <person name="Howarth C."/>
            <person name="Jen D."/>
            <person name="Larson L."/>
            <person name="Mehta T."/>
            <person name="Neiman D."/>
            <person name="Pearson M."/>
            <person name="Roberts A."/>
            <person name="Saif S."/>
            <person name="Shea T."/>
            <person name="Shenoy N."/>
            <person name="Sisk P."/>
            <person name="Stolte C."/>
            <person name="Sykes S."/>
            <person name="Walk T."/>
            <person name="White J."/>
            <person name="Yandava C."/>
            <person name="Haas B."/>
            <person name="Nusbaum C."/>
            <person name="Birren B."/>
        </authorList>
    </citation>
    <scope>NUCLEOTIDE SEQUENCE</scope>
    <source>
        <strain evidence="8">R3-111a-1</strain>
    </source>
</reference>
<gene>
    <name evidence="9" type="primary">20351074</name>
    <name evidence="8" type="ORF">GGTG_10616</name>
</gene>
<dbReference type="InterPro" id="IPR010573">
    <property type="entry name" value="MFS_Str1/Tri12-like"/>
</dbReference>
<reference evidence="10" key="1">
    <citation type="submission" date="2010-07" db="EMBL/GenBank/DDBJ databases">
        <title>The genome sequence of Gaeumannomyces graminis var. tritici strain R3-111a-1.</title>
        <authorList>
            <consortium name="The Broad Institute Genome Sequencing Platform"/>
            <person name="Ma L.-J."/>
            <person name="Dead R."/>
            <person name="Young S."/>
            <person name="Zeng Q."/>
            <person name="Koehrsen M."/>
            <person name="Alvarado L."/>
            <person name="Berlin A."/>
            <person name="Chapman S.B."/>
            <person name="Chen Z."/>
            <person name="Freedman E."/>
            <person name="Gellesch M."/>
            <person name="Goldberg J."/>
            <person name="Griggs A."/>
            <person name="Gujja S."/>
            <person name="Heilman E.R."/>
            <person name="Heiman D."/>
            <person name="Hepburn T."/>
            <person name="Howarth C."/>
            <person name="Jen D."/>
            <person name="Larson L."/>
            <person name="Mehta T."/>
            <person name="Neiman D."/>
            <person name="Pearson M."/>
            <person name="Roberts A."/>
            <person name="Saif S."/>
            <person name="Shea T."/>
            <person name="Shenoy N."/>
            <person name="Sisk P."/>
            <person name="Stolte C."/>
            <person name="Sykes S."/>
            <person name="Walk T."/>
            <person name="White J."/>
            <person name="Yandava C."/>
            <person name="Haas B."/>
            <person name="Nusbaum C."/>
            <person name="Birren B."/>
        </authorList>
    </citation>
    <scope>NUCLEOTIDE SEQUENCE [LARGE SCALE GENOMIC DNA]</scope>
    <source>
        <strain evidence="10">R3-111a-1</strain>
    </source>
</reference>
<dbReference type="GO" id="GO:0005886">
    <property type="term" value="C:plasma membrane"/>
    <property type="evidence" value="ECO:0007669"/>
    <property type="project" value="TreeGrafter"/>
</dbReference>
<reference evidence="8" key="3">
    <citation type="submission" date="2010-09" db="EMBL/GenBank/DDBJ databases">
        <title>Annotation of Gaeumannomyces graminis var. tritici R3-111a-1.</title>
        <authorList>
            <consortium name="The Broad Institute Genome Sequencing Platform"/>
            <person name="Ma L.-J."/>
            <person name="Dead R."/>
            <person name="Young S.K."/>
            <person name="Zeng Q."/>
            <person name="Gargeya S."/>
            <person name="Fitzgerald M."/>
            <person name="Haas B."/>
            <person name="Abouelleil A."/>
            <person name="Alvarado L."/>
            <person name="Arachchi H.M."/>
            <person name="Berlin A."/>
            <person name="Brown A."/>
            <person name="Chapman S.B."/>
            <person name="Chen Z."/>
            <person name="Dunbar C."/>
            <person name="Freedman E."/>
            <person name="Gearin G."/>
            <person name="Gellesch M."/>
            <person name="Goldberg J."/>
            <person name="Griggs A."/>
            <person name="Gujja S."/>
            <person name="Heiman D."/>
            <person name="Howarth C."/>
            <person name="Larson L."/>
            <person name="Lui A."/>
            <person name="MacDonald P.J.P."/>
            <person name="Mehta T."/>
            <person name="Montmayeur A."/>
            <person name="Murphy C."/>
            <person name="Neiman D."/>
            <person name="Pearson M."/>
            <person name="Priest M."/>
            <person name="Roberts A."/>
            <person name="Saif S."/>
            <person name="Shea T."/>
            <person name="Shenoy N."/>
            <person name="Sisk P."/>
            <person name="Stolte C."/>
            <person name="Sykes S."/>
            <person name="Yandava C."/>
            <person name="Wortman J."/>
            <person name="Nusbaum C."/>
            <person name="Birren B."/>
        </authorList>
    </citation>
    <scope>NUCLEOTIDE SEQUENCE</scope>
    <source>
        <strain evidence="8">R3-111a-1</strain>
    </source>
</reference>
<name>J3PAU1_GAET3</name>
<comment type="subcellular location">
    <subcellularLocation>
        <location evidence="1">Membrane</location>
        <topology evidence="1">Multi-pass membrane protein</topology>
    </subcellularLocation>
</comment>
<dbReference type="InterPro" id="IPR005829">
    <property type="entry name" value="Sugar_transporter_CS"/>
</dbReference>
<evidence type="ECO:0000256" key="2">
    <source>
        <dbReference type="ARBA" id="ARBA00022448"/>
    </source>
</evidence>
<keyword evidence="5 6" id="KW-0472">Membrane</keyword>
<dbReference type="Proteomes" id="UP000006039">
    <property type="component" value="Unassembled WGS sequence"/>
</dbReference>
<keyword evidence="2" id="KW-0813">Transport</keyword>
<keyword evidence="4 6" id="KW-1133">Transmembrane helix</keyword>
<feature type="transmembrane region" description="Helical" evidence="6">
    <location>
        <begin position="239"/>
        <end position="256"/>
    </location>
</feature>
<proteinExistence type="predicted"/>
<protein>
    <recommendedName>
        <fullName evidence="7">Major facilitator superfamily (MFS) profile domain-containing protein</fullName>
    </recommendedName>
</protein>
<evidence type="ECO:0000256" key="4">
    <source>
        <dbReference type="ARBA" id="ARBA00022989"/>
    </source>
</evidence>
<dbReference type="InterPro" id="IPR011701">
    <property type="entry name" value="MFS"/>
</dbReference>
<dbReference type="EMBL" id="GL385400">
    <property type="protein sequence ID" value="EJT71357.1"/>
    <property type="molecule type" value="Genomic_DNA"/>
</dbReference>
<dbReference type="GO" id="GO:0022857">
    <property type="term" value="F:transmembrane transporter activity"/>
    <property type="evidence" value="ECO:0007669"/>
    <property type="project" value="InterPro"/>
</dbReference>
<evidence type="ECO:0000313" key="10">
    <source>
        <dbReference type="Proteomes" id="UP000006039"/>
    </source>
</evidence>
<dbReference type="PROSITE" id="PS00216">
    <property type="entry name" value="SUGAR_TRANSPORT_1"/>
    <property type="match status" value="1"/>
</dbReference>
<organism evidence="8">
    <name type="scientific">Gaeumannomyces tritici (strain R3-111a-1)</name>
    <name type="common">Wheat and barley take-all root rot fungus</name>
    <name type="synonym">Gaeumannomyces graminis var. tritici</name>
    <dbReference type="NCBI Taxonomy" id="644352"/>
    <lineage>
        <taxon>Eukaryota</taxon>
        <taxon>Fungi</taxon>
        <taxon>Dikarya</taxon>
        <taxon>Ascomycota</taxon>
        <taxon>Pezizomycotina</taxon>
        <taxon>Sordariomycetes</taxon>
        <taxon>Sordariomycetidae</taxon>
        <taxon>Magnaporthales</taxon>
        <taxon>Magnaporthaceae</taxon>
        <taxon>Gaeumannomyces</taxon>
    </lineage>
</organism>
<evidence type="ECO:0000256" key="6">
    <source>
        <dbReference type="SAM" id="Phobius"/>
    </source>
</evidence>
<evidence type="ECO:0000256" key="5">
    <source>
        <dbReference type="ARBA" id="ARBA00023136"/>
    </source>
</evidence>
<dbReference type="Gene3D" id="1.20.1720.10">
    <property type="entry name" value="Multidrug resistance protein D"/>
    <property type="match status" value="1"/>
</dbReference>
<feature type="transmembrane region" description="Helical" evidence="6">
    <location>
        <begin position="412"/>
        <end position="433"/>
    </location>
</feature>
<feature type="transmembrane region" description="Helical" evidence="6">
    <location>
        <begin position="379"/>
        <end position="400"/>
    </location>
</feature>
<keyword evidence="3 6" id="KW-0812">Transmembrane</keyword>
<feature type="transmembrane region" description="Helical" evidence="6">
    <location>
        <begin position="268"/>
        <end position="287"/>
    </location>
</feature>
<evidence type="ECO:0000256" key="1">
    <source>
        <dbReference type="ARBA" id="ARBA00004141"/>
    </source>
</evidence>
<evidence type="ECO:0000313" key="9">
    <source>
        <dbReference type="EnsemblFungi" id="EJT71357"/>
    </source>
</evidence>
<dbReference type="PANTHER" id="PTHR23501:SF43">
    <property type="entry name" value="MULTIDRUG TRANSPORTER, PUTATIVE (AFU_ORTHOLOGUE AFUA_6G03040)-RELATED"/>
    <property type="match status" value="1"/>
</dbReference>
<dbReference type="InterPro" id="IPR020846">
    <property type="entry name" value="MFS_dom"/>
</dbReference>
<dbReference type="eggNOG" id="KOG0254">
    <property type="taxonomic scope" value="Eukaryota"/>
</dbReference>
<feature type="transmembrane region" description="Helical" evidence="6">
    <location>
        <begin position="313"/>
        <end position="333"/>
    </location>
</feature>
<accession>J3PAU1</accession>
<feature type="transmembrane region" description="Helical" evidence="6">
    <location>
        <begin position="353"/>
        <end position="372"/>
    </location>
</feature>
<dbReference type="SUPFAM" id="SSF103473">
    <property type="entry name" value="MFS general substrate transporter"/>
    <property type="match status" value="2"/>
</dbReference>
<dbReference type="HOGENOM" id="CLU_000960_22_2_1"/>
<dbReference type="PANTHER" id="PTHR23501">
    <property type="entry name" value="MAJOR FACILITATOR SUPERFAMILY"/>
    <property type="match status" value="1"/>
</dbReference>
<dbReference type="InterPro" id="IPR036259">
    <property type="entry name" value="MFS_trans_sf"/>
</dbReference>
<dbReference type="OrthoDB" id="440553at2759"/>
<dbReference type="RefSeq" id="XP_009226754.1">
    <property type="nucleotide sequence ID" value="XM_009228490.1"/>
</dbReference>
<reference evidence="9" key="4">
    <citation type="journal article" date="2015" name="G3 (Bethesda)">
        <title>Genome sequences of three phytopathogenic species of the Magnaporthaceae family of fungi.</title>
        <authorList>
            <person name="Okagaki L.H."/>
            <person name="Nunes C.C."/>
            <person name="Sailsbery J."/>
            <person name="Clay B."/>
            <person name="Brown D."/>
            <person name="John T."/>
            <person name="Oh Y."/>
            <person name="Young N."/>
            <person name="Fitzgerald M."/>
            <person name="Haas B.J."/>
            <person name="Zeng Q."/>
            <person name="Young S."/>
            <person name="Adiconis X."/>
            <person name="Fan L."/>
            <person name="Levin J.Z."/>
            <person name="Mitchell T.K."/>
            <person name="Okubara P.A."/>
            <person name="Farman M.L."/>
            <person name="Kohn L.M."/>
            <person name="Birren B."/>
            <person name="Ma L.-J."/>
            <person name="Dean R.A."/>
        </authorList>
    </citation>
    <scope>NUCLEOTIDE SEQUENCE</scope>
    <source>
        <strain evidence="9">R3-111a-1</strain>
    </source>
</reference>
<feature type="transmembrane region" description="Helical" evidence="6">
    <location>
        <begin position="74"/>
        <end position="100"/>
    </location>
</feature>
<reference evidence="9" key="5">
    <citation type="submission" date="2018-04" db="UniProtKB">
        <authorList>
            <consortium name="EnsemblFungi"/>
        </authorList>
    </citation>
    <scope>IDENTIFICATION</scope>
    <source>
        <strain evidence="9">R3-111a-1</strain>
    </source>
</reference>
<dbReference type="PROSITE" id="PS50850">
    <property type="entry name" value="MFS"/>
    <property type="match status" value="1"/>
</dbReference>
<feature type="transmembrane region" description="Helical" evidence="6">
    <location>
        <begin position="183"/>
        <end position="205"/>
    </location>
</feature>
<dbReference type="Gene3D" id="1.20.1250.20">
    <property type="entry name" value="MFS general substrate transporter like domains"/>
    <property type="match status" value="1"/>
</dbReference>
<dbReference type="STRING" id="644352.J3PAU1"/>
<evidence type="ECO:0000259" key="7">
    <source>
        <dbReference type="PROSITE" id="PS50850"/>
    </source>
</evidence>
<feature type="transmembrane region" description="Helical" evidence="6">
    <location>
        <begin position="45"/>
        <end position="62"/>
    </location>
</feature>